<dbReference type="SUPFAM" id="SSF46689">
    <property type="entry name" value="Homeodomain-like"/>
    <property type="match status" value="2"/>
</dbReference>
<protein>
    <submittedName>
        <fullName evidence="6">Helix-turn-helix transcriptional regulator</fullName>
    </submittedName>
</protein>
<feature type="domain" description="HTH araC/xylS-type" evidence="5">
    <location>
        <begin position="166"/>
        <end position="261"/>
    </location>
</feature>
<dbReference type="OrthoDB" id="193992at2"/>
<accession>A0A556QPI0</accession>
<sequence length="261" mass="29363">MSGAFFTTVIYSNDEEWSSSVYSYDNSRRGSSADHVAIQLTLRGQGWFRDSRGMQAVPSGHAMLFSHDEATSYGRIDTAADPYVLRYVSAKIGGLGPLFNLIRTDFGSVVNMPPGSEAAALFNELNARFTQHTFRDRFHETGLFHHLLVALYREQVHATRASDPIEFGYHYLRSHFRSPINLKLVAEKCGVSREHFIREFTDRYSESPGGFLRGLRLDHARTMLAATNNNVESIALSSGYASSNSFRRAYSQKFGRSPRAQ</sequence>
<keyword evidence="7" id="KW-1185">Reference proteome</keyword>
<dbReference type="GO" id="GO:0043565">
    <property type="term" value="F:sequence-specific DNA binding"/>
    <property type="evidence" value="ECO:0007669"/>
    <property type="project" value="InterPro"/>
</dbReference>
<dbReference type="InterPro" id="IPR003313">
    <property type="entry name" value="AraC-bd"/>
</dbReference>
<organism evidence="6 7">
    <name type="scientific">Rariglobus hedericola</name>
    <dbReference type="NCBI Taxonomy" id="2597822"/>
    <lineage>
        <taxon>Bacteria</taxon>
        <taxon>Pseudomonadati</taxon>
        <taxon>Verrucomicrobiota</taxon>
        <taxon>Opitutia</taxon>
        <taxon>Opitutales</taxon>
        <taxon>Opitutaceae</taxon>
        <taxon>Rariglobus</taxon>
    </lineage>
</organism>
<dbReference type="EMBL" id="VMBG01000001">
    <property type="protein sequence ID" value="TSJ78550.1"/>
    <property type="molecule type" value="Genomic_DNA"/>
</dbReference>
<keyword evidence="3" id="KW-0010">Activator</keyword>
<dbReference type="InterPro" id="IPR018060">
    <property type="entry name" value="HTH_AraC"/>
</dbReference>
<evidence type="ECO:0000256" key="1">
    <source>
        <dbReference type="ARBA" id="ARBA00023015"/>
    </source>
</evidence>
<evidence type="ECO:0000256" key="2">
    <source>
        <dbReference type="ARBA" id="ARBA00023125"/>
    </source>
</evidence>
<dbReference type="SUPFAM" id="SSF51215">
    <property type="entry name" value="Regulatory protein AraC"/>
    <property type="match status" value="1"/>
</dbReference>
<dbReference type="GO" id="GO:0003700">
    <property type="term" value="F:DNA-binding transcription factor activity"/>
    <property type="evidence" value="ECO:0007669"/>
    <property type="project" value="InterPro"/>
</dbReference>
<dbReference type="PANTHER" id="PTHR46796">
    <property type="entry name" value="HTH-TYPE TRANSCRIPTIONAL ACTIVATOR RHAS-RELATED"/>
    <property type="match status" value="1"/>
</dbReference>
<comment type="caution">
    <text evidence="6">The sequence shown here is derived from an EMBL/GenBank/DDBJ whole genome shotgun (WGS) entry which is preliminary data.</text>
</comment>
<dbReference type="PROSITE" id="PS01124">
    <property type="entry name" value="HTH_ARAC_FAMILY_2"/>
    <property type="match status" value="1"/>
</dbReference>
<name>A0A556QPI0_9BACT</name>
<dbReference type="Proteomes" id="UP000315648">
    <property type="component" value="Unassembled WGS sequence"/>
</dbReference>
<dbReference type="InterPro" id="IPR018062">
    <property type="entry name" value="HTH_AraC-typ_CS"/>
</dbReference>
<dbReference type="InterPro" id="IPR050204">
    <property type="entry name" value="AraC_XylS_family_regulators"/>
</dbReference>
<dbReference type="Gene3D" id="1.10.10.60">
    <property type="entry name" value="Homeodomain-like"/>
    <property type="match status" value="1"/>
</dbReference>
<gene>
    <name evidence="6" type="ORF">FPL22_04420</name>
</gene>
<dbReference type="PROSITE" id="PS00041">
    <property type="entry name" value="HTH_ARAC_FAMILY_1"/>
    <property type="match status" value="1"/>
</dbReference>
<evidence type="ECO:0000313" key="6">
    <source>
        <dbReference type="EMBL" id="TSJ78550.1"/>
    </source>
</evidence>
<evidence type="ECO:0000256" key="3">
    <source>
        <dbReference type="ARBA" id="ARBA00023159"/>
    </source>
</evidence>
<dbReference type="Pfam" id="PF12833">
    <property type="entry name" value="HTH_18"/>
    <property type="match status" value="1"/>
</dbReference>
<keyword evidence="4" id="KW-0804">Transcription</keyword>
<keyword evidence="1" id="KW-0805">Transcription regulation</keyword>
<proteinExistence type="predicted"/>
<reference evidence="6 7" key="1">
    <citation type="submission" date="2019-07" db="EMBL/GenBank/DDBJ databases">
        <title>Description of 53C-WASEF.</title>
        <authorList>
            <person name="Pitt A."/>
            <person name="Hahn M.W."/>
        </authorList>
    </citation>
    <scope>NUCLEOTIDE SEQUENCE [LARGE SCALE GENOMIC DNA]</scope>
    <source>
        <strain evidence="6 7">53C-WASEF</strain>
    </source>
</reference>
<dbReference type="RefSeq" id="WP_144228891.1">
    <property type="nucleotide sequence ID" value="NZ_CBCRVV010000022.1"/>
</dbReference>
<dbReference type="InterPro" id="IPR009057">
    <property type="entry name" value="Homeodomain-like_sf"/>
</dbReference>
<evidence type="ECO:0000259" key="5">
    <source>
        <dbReference type="PROSITE" id="PS01124"/>
    </source>
</evidence>
<dbReference type="SMART" id="SM00342">
    <property type="entry name" value="HTH_ARAC"/>
    <property type="match status" value="1"/>
</dbReference>
<dbReference type="Pfam" id="PF02311">
    <property type="entry name" value="AraC_binding"/>
    <property type="match status" value="1"/>
</dbReference>
<keyword evidence="2" id="KW-0238">DNA-binding</keyword>
<dbReference type="AlphaFoldDB" id="A0A556QPI0"/>
<evidence type="ECO:0000256" key="4">
    <source>
        <dbReference type="ARBA" id="ARBA00023163"/>
    </source>
</evidence>
<dbReference type="InterPro" id="IPR037923">
    <property type="entry name" value="HTH-like"/>
</dbReference>
<evidence type="ECO:0000313" key="7">
    <source>
        <dbReference type="Proteomes" id="UP000315648"/>
    </source>
</evidence>